<evidence type="ECO:0000313" key="1">
    <source>
        <dbReference type="EMBL" id="OSC99920.1"/>
    </source>
</evidence>
<dbReference type="EMBL" id="KZ084123">
    <property type="protein sequence ID" value="OSC99920.1"/>
    <property type="molecule type" value="Genomic_DNA"/>
</dbReference>
<sequence>MSTSSEPIPTCSIFVHPPTSPTIDSPRTVHYESFALLAEACGTRSPSLSCSEPGSPVPVQGAFRPLAIPSDRYLLPPNWRLRKQARQYKAAKKASRLRATRGRSLPDPWKLIYDPVTEQLMLVAVQAPGSLLPSTAEPPSGPADKNFIDHARLVPIYETAIYVAMVYIYMRYTILPLFF</sequence>
<organism evidence="1 2">
    <name type="scientific">Trametes coccinea (strain BRFM310)</name>
    <name type="common">Pycnoporus coccineus</name>
    <dbReference type="NCBI Taxonomy" id="1353009"/>
    <lineage>
        <taxon>Eukaryota</taxon>
        <taxon>Fungi</taxon>
        <taxon>Dikarya</taxon>
        <taxon>Basidiomycota</taxon>
        <taxon>Agaricomycotina</taxon>
        <taxon>Agaricomycetes</taxon>
        <taxon>Polyporales</taxon>
        <taxon>Polyporaceae</taxon>
        <taxon>Trametes</taxon>
    </lineage>
</organism>
<accession>A0A1Y2II37</accession>
<dbReference type="OrthoDB" id="2740771at2759"/>
<keyword evidence="2" id="KW-1185">Reference proteome</keyword>
<evidence type="ECO:0000313" key="2">
    <source>
        <dbReference type="Proteomes" id="UP000193067"/>
    </source>
</evidence>
<proteinExistence type="predicted"/>
<gene>
    <name evidence="1" type="ORF">PYCCODRAFT_1426890</name>
</gene>
<dbReference type="Proteomes" id="UP000193067">
    <property type="component" value="Unassembled WGS sequence"/>
</dbReference>
<reference evidence="1 2" key="1">
    <citation type="journal article" date="2015" name="Biotechnol. Biofuels">
        <title>Enhanced degradation of softwood versus hardwood by the white-rot fungus Pycnoporus coccineus.</title>
        <authorList>
            <person name="Couturier M."/>
            <person name="Navarro D."/>
            <person name="Chevret D."/>
            <person name="Henrissat B."/>
            <person name="Piumi F."/>
            <person name="Ruiz-Duenas F.J."/>
            <person name="Martinez A.T."/>
            <person name="Grigoriev I.V."/>
            <person name="Riley R."/>
            <person name="Lipzen A."/>
            <person name="Berrin J.G."/>
            <person name="Master E.R."/>
            <person name="Rosso M.N."/>
        </authorList>
    </citation>
    <scope>NUCLEOTIDE SEQUENCE [LARGE SCALE GENOMIC DNA]</scope>
    <source>
        <strain evidence="1 2">BRFM310</strain>
    </source>
</reference>
<protein>
    <submittedName>
        <fullName evidence="1">Uncharacterized protein</fullName>
    </submittedName>
</protein>
<name>A0A1Y2II37_TRAC3</name>
<dbReference type="AlphaFoldDB" id="A0A1Y2II37"/>